<dbReference type="InterPro" id="IPR041382">
    <property type="entry name" value="SH3_16"/>
</dbReference>
<dbReference type="InterPro" id="IPR000064">
    <property type="entry name" value="NLP_P60_dom"/>
</dbReference>
<dbReference type="GO" id="GO:0008234">
    <property type="term" value="F:cysteine-type peptidase activity"/>
    <property type="evidence" value="ECO:0007669"/>
    <property type="project" value="UniProtKB-KW"/>
</dbReference>
<evidence type="ECO:0000259" key="5">
    <source>
        <dbReference type="PROSITE" id="PS51935"/>
    </source>
</evidence>
<keyword evidence="4" id="KW-0788">Thiol protease</keyword>
<gene>
    <name evidence="6" type="ORF">HBA54_13235</name>
</gene>
<evidence type="ECO:0000313" key="6">
    <source>
        <dbReference type="EMBL" id="NIA69559.1"/>
    </source>
</evidence>
<dbReference type="Proteomes" id="UP000761264">
    <property type="component" value="Unassembled WGS sequence"/>
</dbReference>
<dbReference type="Pfam" id="PF00877">
    <property type="entry name" value="NLPC_P60"/>
    <property type="match status" value="1"/>
</dbReference>
<dbReference type="InterPro" id="IPR051794">
    <property type="entry name" value="PG_Endopeptidase_C40"/>
</dbReference>
<protein>
    <submittedName>
        <fullName evidence="6">C40 family peptidase</fullName>
    </submittedName>
</protein>
<name>A0A967EY51_9PROT</name>
<evidence type="ECO:0000256" key="2">
    <source>
        <dbReference type="ARBA" id="ARBA00022670"/>
    </source>
</evidence>
<keyword evidence="2" id="KW-0645">Protease</keyword>
<dbReference type="PROSITE" id="PS51935">
    <property type="entry name" value="NLPC_P60"/>
    <property type="match status" value="1"/>
</dbReference>
<dbReference type="RefSeq" id="WP_167225280.1">
    <property type="nucleotide sequence ID" value="NZ_JAAQPH010000009.1"/>
</dbReference>
<accession>A0A967EY51</accession>
<evidence type="ECO:0000256" key="1">
    <source>
        <dbReference type="ARBA" id="ARBA00007074"/>
    </source>
</evidence>
<dbReference type="Gene3D" id="2.30.30.40">
    <property type="entry name" value="SH3 Domains"/>
    <property type="match status" value="1"/>
</dbReference>
<dbReference type="PANTHER" id="PTHR47359">
    <property type="entry name" value="PEPTIDOGLYCAN DL-ENDOPEPTIDASE CWLO"/>
    <property type="match status" value="1"/>
</dbReference>
<dbReference type="Pfam" id="PF18348">
    <property type="entry name" value="SH3_16"/>
    <property type="match status" value="1"/>
</dbReference>
<keyword evidence="3" id="KW-0378">Hydrolase</keyword>
<dbReference type="InterPro" id="IPR038765">
    <property type="entry name" value="Papain-like_cys_pep_sf"/>
</dbReference>
<evidence type="ECO:0000256" key="3">
    <source>
        <dbReference type="ARBA" id="ARBA00022801"/>
    </source>
</evidence>
<sequence length="293" mass="31827">MTESDDKPDPFLNAYRPDLAAAELSGRVSAARFTEGRPAGIISSLADLRREPQAAARLDTQLLFGEAVTVYDERDGWAWVQNETDRYVGYVESATLGGTPKPPTHQVSALRSYLFPEPDLKAPPLGCLSIASPLRVVGEEGDYAALGDGRFVYRKHTASLLEGIERDYVATALRFLGTPYYWGGRSSIGLDCAALIQLCLARAGMPVLRDSYMQGNSVGRAVDWQPGETKLQRGDLVYFPGHCVIMLDDREVVHANAFTMSVAIETLEAVEQRVIAESGGTGITGIRRVLSGS</sequence>
<proteinExistence type="inferred from homology"/>
<evidence type="ECO:0000256" key="4">
    <source>
        <dbReference type="ARBA" id="ARBA00022807"/>
    </source>
</evidence>
<dbReference type="EMBL" id="JAAQPH010000009">
    <property type="protein sequence ID" value="NIA69559.1"/>
    <property type="molecule type" value="Genomic_DNA"/>
</dbReference>
<reference evidence="6" key="1">
    <citation type="submission" date="2020-03" db="EMBL/GenBank/DDBJ databases">
        <title>Genome of Pelagibius litoralis DSM 21314T.</title>
        <authorList>
            <person name="Wang G."/>
        </authorList>
    </citation>
    <scope>NUCLEOTIDE SEQUENCE</scope>
    <source>
        <strain evidence="6">DSM 21314</strain>
    </source>
</reference>
<comment type="similarity">
    <text evidence="1">Belongs to the peptidase C40 family.</text>
</comment>
<dbReference type="AlphaFoldDB" id="A0A967EY51"/>
<feature type="domain" description="NlpC/P60" evidence="5">
    <location>
        <begin position="162"/>
        <end position="290"/>
    </location>
</feature>
<evidence type="ECO:0000313" key="7">
    <source>
        <dbReference type="Proteomes" id="UP000761264"/>
    </source>
</evidence>
<dbReference type="SUPFAM" id="SSF54001">
    <property type="entry name" value="Cysteine proteinases"/>
    <property type="match status" value="1"/>
</dbReference>
<dbReference type="PANTHER" id="PTHR47359:SF3">
    <property type="entry name" value="NLP_P60 DOMAIN-CONTAINING PROTEIN-RELATED"/>
    <property type="match status" value="1"/>
</dbReference>
<keyword evidence="7" id="KW-1185">Reference proteome</keyword>
<comment type="caution">
    <text evidence="6">The sequence shown here is derived from an EMBL/GenBank/DDBJ whole genome shotgun (WGS) entry which is preliminary data.</text>
</comment>
<organism evidence="6 7">
    <name type="scientific">Pelagibius litoralis</name>
    <dbReference type="NCBI Taxonomy" id="374515"/>
    <lineage>
        <taxon>Bacteria</taxon>
        <taxon>Pseudomonadati</taxon>
        <taxon>Pseudomonadota</taxon>
        <taxon>Alphaproteobacteria</taxon>
        <taxon>Rhodospirillales</taxon>
        <taxon>Rhodovibrionaceae</taxon>
        <taxon>Pelagibius</taxon>
    </lineage>
</organism>
<dbReference type="GO" id="GO:0006508">
    <property type="term" value="P:proteolysis"/>
    <property type="evidence" value="ECO:0007669"/>
    <property type="project" value="UniProtKB-KW"/>
</dbReference>
<dbReference type="Gene3D" id="3.90.1720.10">
    <property type="entry name" value="endopeptidase domain like (from Nostoc punctiforme)"/>
    <property type="match status" value="1"/>
</dbReference>